<dbReference type="PANTHER" id="PTHR10146">
    <property type="entry name" value="PROLINE SYNTHETASE CO-TRANSCRIBED BACTERIAL HOMOLOG PROTEIN"/>
    <property type="match status" value="1"/>
</dbReference>
<gene>
    <name evidence="6" type="ORF">ENR23_13785</name>
</gene>
<protein>
    <recommendedName>
        <fullName evidence="2">Pyridoxal phosphate homeostasis protein</fullName>
        <shortName evidence="2">PLP homeostasis protein</shortName>
    </recommendedName>
</protein>
<dbReference type="EMBL" id="DSQF01000028">
    <property type="protein sequence ID" value="HGZ44458.1"/>
    <property type="molecule type" value="Genomic_DNA"/>
</dbReference>
<comment type="similarity">
    <text evidence="2 4">Belongs to the pyridoxal phosphate-binding protein YggS/PROSC family.</text>
</comment>
<comment type="function">
    <text evidence="2">Pyridoxal 5'-phosphate (PLP)-binding protein, which is involved in PLP homeostasis.</text>
</comment>
<evidence type="ECO:0000256" key="2">
    <source>
        <dbReference type="HAMAP-Rule" id="MF_02087"/>
    </source>
</evidence>
<name>A0A832I4X2_UNCEI</name>
<evidence type="ECO:0000256" key="3">
    <source>
        <dbReference type="PIRSR" id="PIRSR004848-1"/>
    </source>
</evidence>
<dbReference type="Gene3D" id="3.20.20.10">
    <property type="entry name" value="Alanine racemase"/>
    <property type="match status" value="1"/>
</dbReference>
<organism evidence="6">
    <name type="scientific">Eiseniibacteriota bacterium</name>
    <dbReference type="NCBI Taxonomy" id="2212470"/>
    <lineage>
        <taxon>Bacteria</taxon>
        <taxon>Candidatus Eiseniibacteriota</taxon>
    </lineage>
</organism>
<dbReference type="AlphaFoldDB" id="A0A832I4X2"/>
<dbReference type="CDD" id="cd00635">
    <property type="entry name" value="PLPDE_III_YBL036c_like"/>
    <property type="match status" value="1"/>
</dbReference>
<dbReference type="GO" id="GO:0030170">
    <property type="term" value="F:pyridoxal phosphate binding"/>
    <property type="evidence" value="ECO:0007669"/>
    <property type="project" value="UniProtKB-UniRule"/>
</dbReference>
<comment type="caution">
    <text evidence="6">The sequence shown here is derived from an EMBL/GenBank/DDBJ whole genome shotgun (WGS) entry which is preliminary data.</text>
</comment>
<evidence type="ECO:0000259" key="5">
    <source>
        <dbReference type="Pfam" id="PF01168"/>
    </source>
</evidence>
<keyword evidence="1 2" id="KW-0663">Pyridoxal phosphate</keyword>
<proteinExistence type="inferred from homology"/>
<dbReference type="Pfam" id="PF01168">
    <property type="entry name" value="Ala_racemase_N"/>
    <property type="match status" value="1"/>
</dbReference>
<evidence type="ECO:0000313" key="6">
    <source>
        <dbReference type="EMBL" id="HGZ44458.1"/>
    </source>
</evidence>
<feature type="domain" description="Alanine racemase N-terminal" evidence="5">
    <location>
        <begin position="11"/>
        <end position="229"/>
    </location>
</feature>
<accession>A0A832I4X2</accession>
<dbReference type="PANTHER" id="PTHR10146:SF14">
    <property type="entry name" value="PYRIDOXAL PHOSPHATE HOMEOSTASIS PROTEIN"/>
    <property type="match status" value="1"/>
</dbReference>
<feature type="modified residue" description="N6-(pyridoxal phosphate)lysine" evidence="2 3">
    <location>
        <position position="39"/>
    </location>
</feature>
<dbReference type="InterPro" id="IPR001608">
    <property type="entry name" value="Ala_racemase_N"/>
</dbReference>
<evidence type="ECO:0000256" key="4">
    <source>
        <dbReference type="RuleBase" id="RU004514"/>
    </source>
</evidence>
<dbReference type="HAMAP" id="MF_02087">
    <property type="entry name" value="PLP_homeostasis"/>
    <property type="match status" value="1"/>
</dbReference>
<reference evidence="6" key="1">
    <citation type="journal article" date="2020" name="mSystems">
        <title>Genome- and Community-Level Interaction Insights into Carbon Utilization and Element Cycling Functions of Hydrothermarchaeota in Hydrothermal Sediment.</title>
        <authorList>
            <person name="Zhou Z."/>
            <person name="Liu Y."/>
            <person name="Xu W."/>
            <person name="Pan J."/>
            <person name="Luo Z.H."/>
            <person name="Li M."/>
        </authorList>
    </citation>
    <scope>NUCLEOTIDE SEQUENCE [LARGE SCALE GENOMIC DNA]</scope>
    <source>
        <strain evidence="6">SpSt-381</strain>
    </source>
</reference>
<dbReference type="InterPro" id="IPR011078">
    <property type="entry name" value="PyrdxlP_homeostasis"/>
</dbReference>
<dbReference type="InterPro" id="IPR029066">
    <property type="entry name" value="PLP-binding_barrel"/>
</dbReference>
<dbReference type="PIRSF" id="PIRSF004848">
    <property type="entry name" value="YBL036c_PLPDEIII"/>
    <property type="match status" value="1"/>
</dbReference>
<dbReference type="SUPFAM" id="SSF51419">
    <property type="entry name" value="PLP-binding barrel"/>
    <property type="match status" value="1"/>
</dbReference>
<dbReference type="FunFam" id="3.20.20.10:FF:000018">
    <property type="entry name" value="Pyridoxal phosphate homeostasis protein"/>
    <property type="match status" value="1"/>
</dbReference>
<comment type="cofactor">
    <cofactor evidence="3">
        <name>pyridoxal 5'-phosphate</name>
        <dbReference type="ChEBI" id="CHEBI:597326"/>
    </cofactor>
</comment>
<evidence type="ECO:0000256" key="1">
    <source>
        <dbReference type="ARBA" id="ARBA00022898"/>
    </source>
</evidence>
<sequence length="231" mass="24636">MNAASALSDRLDEVRARIARAAARSGRDPEAVTLIAVVKTVPPQRVRDAVALGLRDLGENRVQEAEGKIAALGREGLRWHMIGHLQRNKAGRAVELFDRVHSVDSAELALALARRAEAAGRRLPVLVEVNVSGEASKFGVAPEALPELLEAVRALPALALDGLMTVGPPVERAEDARPCFARLRALRDSAERRLGAALPHLSMGMSGDYEVAVEEGSTLVRVGTALFGPRA</sequence>
<dbReference type="NCBIfam" id="TIGR00044">
    <property type="entry name" value="YggS family pyridoxal phosphate-dependent enzyme"/>
    <property type="match status" value="1"/>
</dbReference>